<protein>
    <recommendedName>
        <fullName evidence="1">Integrase catalytic domain-containing protein</fullName>
    </recommendedName>
</protein>
<accession>A0ABD0RB08</accession>
<comment type="caution">
    <text evidence="2">The sequence shown here is derived from an EMBL/GenBank/DDBJ whole genome shotgun (WGS) entry which is preliminary data.</text>
</comment>
<dbReference type="AlphaFoldDB" id="A0ABD0RB08"/>
<dbReference type="Pfam" id="PF00665">
    <property type="entry name" value="rve"/>
    <property type="match status" value="1"/>
</dbReference>
<keyword evidence="3" id="KW-1185">Reference proteome</keyword>
<dbReference type="InterPro" id="IPR012337">
    <property type="entry name" value="RNaseH-like_sf"/>
</dbReference>
<sequence length="80" mass="9144">MQVKEPWEVLGLDLTGPLPETARNKKFIFTMTDLYTKWVIAEPMQSKTAAEVSAVITTKLYMFGMVRKIITDQGKEFVCK</sequence>
<dbReference type="Proteomes" id="UP001529510">
    <property type="component" value="Unassembled WGS sequence"/>
</dbReference>
<organism evidence="2 3">
    <name type="scientific">Cirrhinus mrigala</name>
    <name type="common">Mrigala</name>
    <dbReference type="NCBI Taxonomy" id="683832"/>
    <lineage>
        <taxon>Eukaryota</taxon>
        <taxon>Metazoa</taxon>
        <taxon>Chordata</taxon>
        <taxon>Craniata</taxon>
        <taxon>Vertebrata</taxon>
        <taxon>Euteleostomi</taxon>
        <taxon>Actinopterygii</taxon>
        <taxon>Neopterygii</taxon>
        <taxon>Teleostei</taxon>
        <taxon>Ostariophysi</taxon>
        <taxon>Cypriniformes</taxon>
        <taxon>Cyprinidae</taxon>
        <taxon>Labeoninae</taxon>
        <taxon>Labeonini</taxon>
        <taxon>Cirrhinus</taxon>
    </lineage>
</organism>
<evidence type="ECO:0000313" key="3">
    <source>
        <dbReference type="Proteomes" id="UP001529510"/>
    </source>
</evidence>
<name>A0ABD0RB08_CIRMR</name>
<evidence type="ECO:0000313" key="2">
    <source>
        <dbReference type="EMBL" id="KAL0194956.1"/>
    </source>
</evidence>
<evidence type="ECO:0000259" key="1">
    <source>
        <dbReference type="PROSITE" id="PS50994"/>
    </source>
</evidence>
<reference evidence="2 3" key="1">
    <citation type="submission" date="2024-05" db="EMBL/GenBank/DDBJ databases">
        <title>Genome sequencing and assembly of Indian major carp, Cirrhinus mrigala (Hamilton, 1822).</title>
        <authorList>
            <person name="Mohindra V."/>
            <person name="Chowdhury L.M."/>
            <person name="Lal K."/>
            <person name="Jena J.K."/>
        </authorList>
    </citation>
    <scope>NUCLEOTIDE SEQUENCE [LARGE SCALE GENOMIC DNA]</scope>
    <source>
        <strain evidence="2">CM1030</strain>
        <tissue evidence="2">Blood</tissue>
    </source>
</reference>
<gene>
    <name evidence="2" type="ORF">M9458_008528</name>
</gene>
<proteinExistence type="predicted"/>
<dbReference type="EMBL" id="JAMKFB020000004">
    <property type="protein sequence ID" value="KAL0194956.1"/>
    <property type="molecule type" value="Genomic_DNA"/>
</dbReference>
<feature type="non-terminal residue" evidence="2">
    <location>
        <position position="80"/>
    </location>
</feature>
<dbReference type="PROSITE" id="PS50994">
    <property type="entry name" value="INTEGRASE"/>
    <property type="match status" value="1"/>
</dbReference>
<feature type="domain" description="Integrase catalytic" evidence="1">
    <location>
        <begin position="2"/>
        <end position="80"/>
    </location>
</feature>
<dbReference type="InterPro" id="IPR001584">
    <property type="entry name" value="Integrase_cat-core"/>
</dbReference>
<dbReference type="InterPro" id="IPR052160">
    <property type="entry name" value="Gypsy_RT_Integrase-like"/>
</dbReference>
<dbReference type="PANTHER" id="PTHR47266">
    <property type="entry name" value="ENDONUCLEASE-RELATED"/>
    <property type="match status" value="1"/>
</dbReference>
<dbReference type="InterPro" id="IPR036397">
    <property type="entry name" value="RNaseH_sf"/>
</dbReference>
<dbReference type="SUPFAM" id="SSF53098">
    <property type="entry name" value="Ribonuclease H-like"/>
    <property type="match status" value="1"/>
</dbReference>
<dbReference type="Gene3D" id="3.30.420.10">
    <property type="entry name" value="Ribonuclease H-like superfamily/Ribonuclease H"/>
    <property type="match status" value="1"/>
</dbReference>